<organism evidence="2 3">
    <name type="scientific">Actinoalloteichus fjordicus</name>
    <dbReference type="NCBI Taxonomy" id="1612552"/>
    <lineage>
        <taxon>Bacteria</taxon>
        <taxon>Bacillati</taxon>
        <taxon>Actinomycetota</taxon>
        <taxon>Actinomycetes</taxon>
        <taxon>Pseudonocardiales</taxon>
        <taxon>Pseudonocardiaceae</taxon>
        <taxon>Actinoalloteichus</taxon>
    </lineage>
</organism>
<evidence type="ECO:0000259" key="1">
    <source>
        <dbReference type="Pfam" id="PF00188"/>
    </source>
</evidence>
<dbReference type="InterPro" id="IPR035940">
    <property type="entry name" value="CAP_sf"/>
</dbReference>
<name>A0AAC9LG67_9PSEU</name>
<evidence type="ECO:0000313" key="3">
    <source>
        <dbReference type="Proteomes" id="UP000185511"/>
    </source>
</evidence>
<evidence type="ECO:0000313" key="2">
    <source>
        <dbReference type="EMBL" id="APU17116.1"/>
    </source>
</evidence>
<dbReference type="CDD" id="cd05379">
    <property type="entry name" value="CAP_bacterial"/>
    <property type="match status" value="1"/>
</dbReference>
<keyword evidence="3" id="KW-1185">Reference proteome</keyword>
<dbReference type="InterPro" id="IPR014044">
    <property type="entry name" value="CAP_dom"/>
</dbReference>
<dbReference type="PANTHER" id="PTHR31157:SF1">
    <property type="entry name" value="SCP DOMAIN-CONTAINING PROTEIN"/>
    <property type="match status" value="1"/>
</dbReference>
<reference evidence="3" key="1">
    <citation type="submission" date="2016-06" db="EMBL/GenBank/DDBJ databases">
        <title>Complete genome sequence of Actinoalloteichus fjordicus DSM 46855 (=ADI127-17), type strain of the new species Actinoalloteichus fjordicus.</title>
        <authorList>
            <person name="Ruckert C."/>
            <person name="Nouioui I."/>
            <person name="Willmese J."/>
            <person name="van Wezel G."/>
            <person name="Klenk H.-P."/>
            <person name="Kalinowski J."/>
            <person name="Zotchev S.B."/>
        </authorList>
    </citation>
    <scope>NUCLEOTIDE SEQUENCE [LARGE SCALE GENOMIC DNA]</scope>
    <source>
        <strain evidence="3">ADI127-7</strain>
    </source>
</reference>
<dbReference type="SUPFAM" id="SSF55797">
    <property type="entry name" value="PR-1-like"/>
    <property type="match status" value="1"/>
</dbReference>
<dbReference type="AlphaFoldDB" id="A0AAC9LG67"/>
<gene>
    <name evidence="2" type="ORF">UA74_25545</name>
</gene>
<dbReference type="PANTHER" id="PTHR31157">
    <property type="entry name" value="SCP DOMAIN-CONTAINING PROTEIN"/>
    <property type="match status" value="1"/>
</dbReference>
<dbReference type="EMBL" id="CP016076">
    <property type="protein sequence ID" value="APU17116.1"/>
    <property type="molecule type" value="Genomic_DNA"/>
</dbReference>
<feature type="domain" description="SCP" evidence="1">
    <location>
        <begin position="3"/>
        <end position="113"/>
    </location>
</feature>
<accession>A0AAC9LG67</accession>
<proteinExistence type="predicted"/>
<dbReference type="Pfam" id="PF00188">
    <property type="entry name" value="CAP"/>
    <property type="match status" value="1"/>
</dbReference>
<sequence length="115" mass="12564">MTLANQARAEAGCGELRFDDRLFTAAQNHSSDMASRDYFSHESPEGTSFVDRAIAAGHPSPAAENIAMGARTADQVMRMWLDSPGHRGNILNCDLTTIGVGLDTDGWYWTQVFGR</sequence>
<protein>
    <submittedName>
        <fullName evidence="2">Cysteine-rich secretory protein family</fullName>
    </submittedName>
</protein>
<dbReference type="Gene3D" id="3.40.33.10">
    <property type="entry name" value="CAP"/>
    <property type="match status" value="1"/>
</dbReference>
<dbReference type="KEGG" id="acad:UA74_25545"/>
<dbReference type="Proteomes" id="UP000185511">
    <property type="component" value="Chromosome"/>
</dbReference>